<dbReference type="Proteomes" id="UP000018144">
    <property type="component" value="Unassembled WGS sequence"/>
</dbReference>
<name>U4KV05_PYROM</name>
<dbReference type="SUPFAM" id="SSF52047">
    <property type="entry name" value="RNI-like"/>
    <property type="match status" value="1"/>
</dbReference>
<dbReference type="OMA" id="AINCWAS"/>
<dbReference type="EMBL" id="HF935221">
    <property type="protein sequence ID" value="CCX04967.1"/>
    <property type="molecule type" value="Genomic_DNA"/>
</dbReference>
<gene>
    <name evidence="2" type="ORF">PCON_04107</name>
</gene>
<dbReference type="AlphaFoldDB" id="U4KV05"/>
<evidence type="ECO:0000313" key="2">
    <source>
        <dbReference type="EMBL" id="CCX04967.1"/>
    </source>
</evidence>
<proteinExistence type="predicted"/>
<feature type="region of interest" description="Disordered" evidence="1">
    <location>
        <begin position="37"/>
        <end position="60"/>
    </location>
</feature>
<sequence length="442" mass="49414">MAVKKSNDRLISALETTMSGLTFNTDEISGLVRIEDENGELPGNERPSMLELTPPPTPKRNGHAGIANFLPMEIICLVLEFVGSKEQEVFAATSQVSRLWYHASQPFLYRYPKITGKNYNAFVTTISPSSTNIKPCALGSLVKRLDLSHLVHEGRPSQNARLLRRVQASLEEFVAPQASFGYNCIVALGHCHKLRILDLSLISQAVNLDDLFRHICDLPNLQALNFPRSSILTRPKTKFQWPQKLERFSLSGAILDYFMQEQSVPESLQSLQSLNSLHISHCPFTKQNSIICLLSALSQQLTTLSINYPMPCLAFNALDNVLNLCPNLTYLLLAADYISSHFFDEGSSPANHPLRRLDLDSSGNPGVEHKVQPNDVFIAIAEDRLPQLRVVRVSRRLKWLALERSEDVEDLIEILEQQAEDAGDHGPTGVWEWGDESGRGYG</sequence>
<dbReference type="STRING" id="1076935.U4KV05"/>
<organism evidence="2 3">
    <name type="scientific">Pyronema omphalodes (strain CBS 100304)</name>
    <name type="common">Pyronema confluens</name>
    <dbReference type="NCBI Taxonomy" id="1076935"/>
    <lineage>
        <taxon>Eukaryota</taxon>
        <taxon>Fungi</taxon>
        <taxon>Dikarya</taxon>
        <taxon>Ascomycota</taxon>
        <taxon>Pezizomycotina</taxon>
        <taxon>Pezizomycetes</taxon>
        <taxon>Pezizales</taxon>
        <taxon>Pyronemataceae</taxon>
        <taxon>Pyronema</taxon>
    </lineage>
</organism>
<dbReference type="eggNOG" id="ENOG502QSAP">
    <property type="taxonomic scope" value="Eukaryota"/>
</dbReference>
<evidence type="ECO:0000256" key="1">
    <source>
        <dbReference type="SAM" id="MobiDB-lite"/>
    </source>
</evidence>
<reference evidence="2 3" key="1">
    <citation type="journal article" date="2013" name="PLoS Genet.">
        <title>The genome and development-dependent transcriptomes of Pyronema confluens: a window into fungal evolution.</title>
        <authorList>
            <person name="Traeger S."/>
            <person name="Altegoer F."/>
            <person name="Freitag M."/>
            <person name="Gabaldon T."/>
            <person name="Kempken F."/>
            <person name="Kumar A."/>
            <person name="Marcet-Houben M."/>
            <person name="Poggeler S."/>
            <person name="Stajich J.E."/>
            <person name="Nowrousian M."/>
        </authorList>
    </citation>
    <scope>NUCLEOTIDE SEQUENCE [LARGE SCALE GENOMIC DNA]</scope>
    <source>
        <strain evidence="3">CBS 100304</strain>
        <tissue evidence="2">Vegetative mycelium</tissue>
    </source>
</reference>
<keyword evidence="3" id="KW-1185">Reference proteome</keyword>
<protein>
    <submittedName>
        <fullName evidence="2">Similar to F-box protein YDR306C acc. no. Q06640</fullName>
    </submittedName>
</protein>
<accession>U4KV05</accession>
<feature type="region of interest" description="Disordered" evidence="1">
    <location>
        <begin position="419"/>
        <end position="442"/>
    </location>
</feature>
<dbReference type="OrthoDB" id="2125396at2759"/>
<dbReference type="Gene3D" id="3.80.10.10">
    <property type="entry name" value="Ribonuclease Inhibitor"/>
    <property type="match status" value="1"/>
</dbReference>
<dbReference type="InterPro" id="IPR032675">
    <property type="entry name" value="LRR_dom_sf"/>
</dbReference>
<evidence type="ECO:0000313" key="3">
    <source>
        <dbReference type="Proteomes" id="UP000018144"/>
    </source>
</evidence>